<dbReference type="KEGG" id="tsph:KIH39_08365"/>
<dbReference type="EMBL" id="CP074694">
    <property type="protein sequence ID" value="QVL33905.1"/>
    <property type="molecule type" value="Genomic_DNA"/>
</dbReference>
<sequence>MSETWCSYKIAGSPVGYIHETLVRTEAGAHHSTMEVVIVTNRLGNKVEIRGKSQSDETKELDFSRFRAEITSSKQKTVVEGQIGTKELTVLTRTGEKDYTRKIPFGERLQGPEAARNLCLQKLKDKGDVVAYRTFVSDFPVRVLQAACYCV</sequence>
<name>A0A8E6BBL8_9BACT</name>
<dbReference type="AlphaFoldDB" id="A0A8E6BBL8"/>
<evidence type="ECO:0000313" key="1">
    <source>
        <dbReference type="EMBL" id="QVL33905.1"/>
    </source>
</evidence>
<evidence type="ECO:0000313" key="2">
    <source>
        <dbReference type="Proteomes" id="UP000676194"/>
    </source>
</evidence>
<reference evidence="1" key="1">
    <citation type="submission" date="2021-05" db="EMBL/GenBank/DDBJ databases">
        <title>Complete genome sequence of the cellulolytic planctomycete Telmatocola sphagniphila SP2T and characterization of the first cellulase from planctomycetes.</title>
        <authorList>
            <person name="Rakitin A.L."/>
            <person name="Beletsky A.V."/>
            <person name="Naumoff D.G."/>
            <person name="Kulichevskaya I.S."/>
            <person name="Mardanov A.V."/>
            <person name="Ravin N.V."/>
            <person name="Dedysh S.N."/>
        </authorList>
    </citation>
    <scope>NUCLEOTIDE SEQUENCE</scope>
    <source>
        <strain evidence="1">SP2T</strain>
    </source>
</reference>
<proteinExistence type="predicted"/>
<keyword evidence="2" id="KW-1185">Reference proteome</keyword>
<accession>A0A8E6BBL8</accession>
<protein>
    <submittedName>
        <fullName evidence="1">Uncharacterized protein</fullName>
    </submittedName>
</protein>
<organism evidence="1 2">
    <name type="scientific">Telmatocola sphagniphila</name>
    <dbReference type="NCBI Taxonomy" id="1123043"/>
    <lineage>
        <taxon>Bacteria</taxon>
        <taxon>Pseudomonadati</taxon>
        <taxon>Planctomycetota</taxon>
        <taxon>Planctomycetia</taxon>
        <taxon>Gemmatales</taxon>
        <taxon>Gemmataceae</taxon>
    </lineage>
</organism>
<dbReference type="RefSeq" id="WP_213498881.1">
    <property type="nucleotide sequence ID" value="NZ_CP074694.1"/>
</dbReference>
<dbReference type="Proteomes" id="UP000676194">
    <property type="component" value="Chromosome"/>
</dbReference>
<gene>
    <name evidence="1" type="ORF">KIH39_08365</name>
</gene>